<evidence type="ECO:0000256" key="9">
    <source>
        <dbReference type="ARBA" id="ARBA00022490"/>
    </source>
</evidence>
<comment type="function">
    <text evidence="24">Export receptor for importin alpha. Mediates importin-alpha re-export from the nucleus to the cytoplasm after import substrates have been released into the nucleoplasm. Negatively regulates fluid secretion and plays a role in fluid homeostasis by down-regulating cftr activity.</text>
</comment>
<dbReference type="FunFam" id="1.25.10.10:FF:000057">
    <property type="entry name" value="Exportin-2 isoform 1"/>
    <property type="match status" value="1"/>
</dbReference>
<dbReference type="GO" id="GO:0005634">
    <property type="term" value="C:nucleus"/>
    <property type="evidence" value="ECO:0007669"/>
    <property type="project" value="UniProtKB-SubCell"/>
</dbReference>
<evidence type="ECO:0000259" key="32">
    <source>
        <dbReference type="PROSITE" id="PS51144"/>
    </source>
</evidence>
<feature type="region of interest" description="Disordered" evidence="26">
    <location>
        <begin position="1468"/>
        <end position="1491"/>
    </location>
</feature>
<dbReference type="GO" id="GO:0005737">
    <property type="term" value="C:cytoplasm"/>
    <property type="evidence" value="ECO:0007669"/>
    <property type="project" value="UniProtKB-SubCell"/>
</dbReference>
<feature type="compositionally biased region" description="Basic and acidic residues" evidence="26">
    <location>
        <begin position="689"/>
        <end position="703"/>
    </location>
</feature>
<organism evidence="33 34">
    <name type="scientific">Cirrhinus molitorella</name>
    <name type="common">mud carp</name>
    <dbReference type="NCBI Taxonomy" id="172907"/>
    <lineage>
        <taxon>Eukaryota</taxon>
        <taxon>Metazoa</taxon>
        <taxon>Chordata</taxon>
        <taxon>Craniata</taxon>
        <taxon>Vertebrata</taxon>
        <taxon>Euteleostomi</taxon>
        <taxon>Actinopterygii</taxon>
        <taxon>Neopterygii</taxon>
        <taxon>Teleostei</taxon>
        <taxon>Ostariophysi</taxon>
        <taxon>Cypriniformes</taxon>
        <taxon>Cyprinidae</taxon>
        <taxon>Labeoninae</taxon>
        <taxon>Labeonini</taxon>
        <taxon>Cirrhinus</taxon>
    </lineage>
</organism>
<feature type="transmembrane region" description="Helical" evidence="27">
    <location>
        <begin position="593"/>
        <end position="615"/>
    </location>
</feature>
<feature type="compositionally biased region" description="Acidic residues" evidence="26">
    <location>
        <begin position="764"/>
        <end position="776"/>
    </location>
</feature>
<dbReference type="Gene3D" id="2.60.40.10">
    <property type="entry name" value="Immunoglobulins"/>
    <property type="match status" value="1"/>
</dbReference>
<dbReference type="SUPFAM" id="SSF52799">
    <property type="entry name" value="(Phosphotyrosine protein) phosphatases II"/>
    <property type="match status" value="2"/>
</dbReference>
<dbReference type="InterPro" id="IPR029021">
    <property type="entry name" value="Prot-tyrosine_phosphatase-like"/>
</dbReference>
<keyword evidence="9" id="KW-0963">Cytoplasm</keyword>
<evidence type="ECO:0000256" key="7">
    <source>
        <dbReference type="ARBA" id="ARBA00018945"/>
    </source>
</evidence>
<dbReference type="InterPro" id="IPR003961">
    <property type="entry name" value="FN3_dom"/>
</dbReference>
<dbReference type="InterPro" id="IPR036116">
    <property type="entry name" value="FN3_sf"/>
</dbReference>
<dbReference type="InterPro" id="IPR001494">
    <property type="entry name" value="Importin-beta_N"/>
</dbReference>
<evidence type="ECO:0000256" key="5">
    <source>
        <dbReference type="ARBA" id="ARBA00008669"/>
    </source>
</evidence>
<dbReference type="Pfam" id="PF08506">
    <property type="entry name" value="Cse1"/>
    <property type="match status" value="1"/>
</dbReference>
<feature type="compositionally biased region" description="Acidic residues" evidence="26">
    <location>
        <begin position="670"/>
        <end position="688"/>
    </location>
</feature>
<dbReference type="Gene3D" id="3.90.190.10">
    <property type="entry name" value="Protein tyrosine phosphatase superfamily"/>
    <property type="match status" value="2"/>
</dbReference>
<feature type="domain" description="Alpha-carbonic anhydrase" evidence="32">
    <location>
        <begin position="143"/>
        <end position="407"/>
    </location>
</feature>
<dbReference type="PANTHER" id="PTHR19134:SF468">
    <property type="entry name" value="RECEPTOR-TYPE TYROSINE-PROTEIN PHOSPHATASE GAMMA"/>
    <property type="match status" value="1"/>
</dbReference>
<dbReference type="FunFam" id="3.90.190.10:FF:000013">
    <property type="entry name" value="receptor-type tyrosine-protein phosphatase zeta isoform X1"/>
    <property type="match status" value="1"/>
</dbReference>
<dbReference type="Pfam" id="PF00102">
    <property type="entry name" value="Y_phosphatase"/>
    <property type="match status" value="2"/>
</dbReference>
<feature type="domain" description="Importin N-terminal" evidence="30">
    <location>
        <begin position="1533"/>
        <end position="1606"/>
    </location>
</feature>
<dbReference type="InterPro" id="IPR013783">
    <property type="entry name" value="Ig-like_fold"/>
</dbReference>
<dbReference type="SMART" id="SM00913">
    <property type="entry name" value="IBN_N"/>
    <property type="match status" value="1"/>
</dbReference>
<dbReference type="SMART" id="SM00060">
    <property type="entry name" value="FN3"/>
    <property type="match status" value="1"/>
</dbReference>
<name>A0AA88PAW2_9TELE</name>
<dbReference type="PROSITE" id="PS50166">
    <property type="entry name" value="IMPORTIN_B_NT"/>
    <property type="match status" value="1"/>
</dbReference>
<keyword evidence="20" id="KW-0539">Nucleus</keyword>
<evidence type="ECO:0000256" key="19">
    <source>
        <dbReference type="ARBA" id="ARBA00023180"/>
    </source>
</evidence>
<dbReference type="PROSITE" id="PS51144">
    <property type="entry name" value="ALPHA_CA_2"/>
    <property type="match status" value="1"/>
</dbReference>
<comment type="caution">
    <text evidence="33">The sequence shown here is derived from an EMBL/GenBank/DDBJ whole genome shotgun (WGS) entry which is preliminary data.</text>
</comment>
<keyword evidence="34" id="KW-1185">Reference proteome</keyword>
<evidence type="ECO:0000256" key="25">
    <source>
        <dbReference type="ARBA" id="ARBA00063432"/>
    </source>
</evidence>
<evidence type="ECO:0000256" key="23">
    <source>
        <dbReference type="ARBA" id="ARBA00051722"/>
    </source>
</evidence>
<keyword evidence="16 27" id="KW-1133">Transmembrane helix</keyword>
<feature type="compositionally biased region" description="Acidic residues" evidence="26">
    <location>
        <begin position="652"/>
        <end position="661"/>
    </location>
</feature>
<keyword evidence="13" id="KW-0378">Hydrolase</keyword>
<reference evidence="33" key="1">
    <citation type="submission" date="2023-08" db="EMBL/GenBank/DDBJ databases">
        <title>Chromosome-level Genome Assembly of mud carp (Cirrhinus molitorella).</title>
        <authorList>
            <person name="Liu H."/>
        </authorList>
    </citation>
    <scope>NUCLEOTIDE SEQUENCE</scope>
    <source>
        <strain evidence="33">Prfri</strain>
        <tissue evidence="33">Muscle</tissue>
    </source>
</reference>
<dbReference type="GO" id="GO:0005886">
    <property type="term" value="C:plasma membrane"/>
    <property type="evidence" value="ECO:0007669"/>
    <property type="project" value="UniProtKB-ARBA"/>
</dbReference>
<evidence type="ECO:0000259" key="29">
    <source>
        <dbReference type="PROSITE" id="PS50056"/>
    </source>
</evidence>
<dbReference type="InterPro" id="IPR000242">
    <property type="entry name" value="PTP_cat"/>
</dbReference>
<dbReference type="SMART" id="SM00404">
    <property type="entry name" value="PTPc_motif"/>
    <property type="match status" value="2"/>
</dbReference>
<feature type="domain" description="Fibronectin type-III" evidence="31">
    <location>
        <begin position="435"/>
        <end position="534"/>
    </location>
</feature>
<evidence type="ECO:0000313" key="34">
    <source>
        <dbReference type="Proteomes" id="UP001187343"/>
    </source>
</evidence>
<dbReference type="FunFam" id="3.10.200.10:FF:000005">
    <property type="entry name" value="receptor-type tyrosine-protein phosphatase gamma isoform X1"/>
    <property type="match status" value="1"/>
</dbReference>
<feature type="domain" description="Tyrosine-protein phosphatase" evidence="28">
    <location>
        <begin position="900"/>
        <end position="1171"/>
    </location>
</feature>
<keyword evidence="11" id="KW-0732">Signal</keyword>
<evidence type="ECO:0000256" key="27">
    <source>
        <dbReference type="SAM" id="Phobius"/>
    </source>
</evidence>
<evidence type="ECO:0000259" key="31">
    <source>
        <dbReference type="PROSITE" id="PS50853"/>
    </source>
</evidence>
<feature type="domain" description="Tyrosine-protein phosphatase" evidence="28">
    <location>
        <begin position="1202"/>
        <end position="1462"/>
    </location>
</feature>
<evidence type="ECO:0000259" key="30">
    <source>
        <dbReference type="PROSITE" id="PS50166"/>
    </source>
</evidence>
<evidence type="ECO:0000259" key="28">
    <source>
        <dbReference type="PROSITE" id="PS50055"/>
    </source>
</evidence>
<sequence>MVKNSERDVTSQPDVTLFWVSLDLKWQSPPSPATARLRVWTRTTAEADLTSSLHLPVHPRRPAARSRGVGIASDKLTRRPRGAGMRAILPNPFQPVLRVGTNSHSTQTYLWHPWRPRALAEGNTAEHHDRPIGVRHRRAAEESYWAYSGTYGPDTGWAAAFPECQERNQSPINIADQDTKVSMEYQELTLDGFDAESSNKTSMKNTGKTVAIFLKDDYFVRGAGLPGRFKAEKVEFHWGQSNGSDGSEHSINGRRFPVEMQIFMYNSDDFDSLNTAIREKRVIAAMAVFFQVGMKDNPAVDPIIHGLRGVVHHEKETFLEPFVIRDLLPSSIGSYYRYIGSLTTPPCSKVVEWIVFSRPVFLSYKQLEAFYSIFTTEQQDHVKSVEYLRNNFRPLQSLDNREVFKSAVKDAWLPDLTDSLGNPYGTEASKACSSAPINMNVQHMNKTALVVRWSRPEITYDPPIISYLISYSWTRNDESYEETYVKGSDQKLEAVIAPVSPDVLYLFRVQAVCLNDKRSDFSQSMLFRANTTRIFEGTRIVKTGMPTVSPASSADMAPISSGSSTWTSSGLPFSFVSMATGIGPSSSGSQATVASVVTSTLLAGLGFSGGVISSFPSSVWPTRPPPSSRQTPAKPVLTTAEPASSPASDAEPAADTDTSDDGGDKGGKGEDEDGEKNGEEEEEEDEEKGAEGKDGSVPDHVEKQTNGSATKDPPTAAPDSTAKEKGGSGRAENSTAPPIVQEDEVEKNTHTVKEEDTQVLPTIEPEDEDNVTETPDDTTHTSTPSRGDRKHLPPFSILTERTVVSSMHPVPASARMEWIIPLVVVSALTFLCLILLLAVLVYWRRCFQTAHFYVEDSNSPRVVPNESIPVIPIPDDMEAIPVKQFIKHVSELYSNNQHGFSEEFEEVQRCTADMKITSEHSNHPDNKHKNRYINIIAYDHSRVKLRPLAGKDSKHSDYINANYVDGYNKPKAYIAAQGPLKSTFEDFWRMVWEQNTGIIVMITNLVEKGRRKCDQYWPTENSEEYGNIVVTLKRTKVMACYTLRIFTIRNTKVKKGQKGNAKGRQSERTVLQYHYTQWPDMGVPEYTLPVLTFVRKSSAAQTPEMGPMLVHCSAGVGRTGTYIVIDSMLQQLKDKGSVNVLGFLKHIRTQRNYLVQTEEQYIFIHDALMEAILGKETEVPSSQLHSYVNSILTPGPAGRTRLEKQFKLVTQCNARFVECFSAQKECNKEKNRNSSVVPSERARVGLAPLPGMKGTDYINASYIMGYYRSNEFIITQHPLPHTTKDFWRMIWDHNAQIIVMLPDNQGLAEDEFVYWPSREEAMNCEAFTVTLISKDRLCLSNEEQIIIHDFILEATQDDYVLEVRHFQCPKWPNPDAPISSTFELINVIKEEAMTRDGATIVHDEFGAVSAGMFCALTTLSQQLESEGAVGVYQVAKMINLMRPGVFTDIEQYQYLYKAMLSLISTKENGSSPMSLDRNGSVATSDESDPAESMDTALQHTVNAIMELNDGNLQTLTEYLQKTLSPDPAVRRPAEKFLESVEGNQNYPILLLTVLEKSQDEVIRVCSAVTFKNYIKRNWRIVEDEPNKISDPDRTAIKANIVNLMLTSPEQIQKQLSDAISIIGREDFPQKWPDLLTEMVNRFQSGDFHIINGVLRTAHSLFKRYRHEFKSNELWSEIKLVLDTFAQPLTELFKATIDLCQTHATDVNALKVLFSSLTLISKLFYSLNFQDLPEFFEDNMETWMSNFHNLLTLDNKLLQTDDEEEAGLLELLKSQICDNAALYAQKYDEEFQPYLPRFVTAIWNLLVTTGQEVKYDLLVSNAIQFLASVCERPHYKHLFEDQNILTSICEKVIVPNMEFRSADEEAFEDNSEEYIIRDLEGSDIDTRRRAACDLVRGLCKFFEGPVTGIFSGYVNSMLTEYAKNPGVNWKHKDAAIYLVTSLASKAQTQKHGITQANELVNLSEFFVNHILVDLKSPNVNEFPVLKADAIKYVMTFRSQLPKAQLLEAVPLLVSHLQAESIVQHTYAAHALERLFTMRGANNTTLITPTEMAPYTEQLLNNLFKALAIPGSSENEYIMKAIMRSFSLLQEAIVPYIPTLIGQLTHKLLLVSKNPSKPHFNHYLFESLCLSIRITCKANPDTVGSFEEALFPVFTEILQNDVQEFVPYVFQVMSLLLEIHSNSIPSSYMALFPHLLQPVLWERTGNIPPLVRLLQAYLEKGASTIASSASDKIPGLLGVFQKLIASKANDHQGFYLLNSIVEHMPPDSITQYRKQIFILLFQRLQSSKTTKFVKSFLVFINLYGVKYGAIALQEIFDGIQPKMFGMVVEKIVIPEVQKVSGQVEKKICAVGITKILTECPAMMDTEYTKLWTPLLQALIGLFELPEDDSIPDDEHFIDIEDTPGYQTAFSQLAFAGKKEHDPIGDAVSNPKILLAQSLHKLSTACPGRVPSMLSTSLPAEALQFLQGYLQAATVQLV</sequence>
<keyword evidence="12" id="KW-0677">Repeat</keyword>
<dbReference type="InterPro" id="IPR005043">
    <property type="entry name" value="XPO2_C"/>
</dbReference>
<dbReference type="InterPro" id="IPR016024">
    <property type="entry name" value="ARM-type_fold"/>
</dbReference>
<dbReference type="SMART" id="SM00194">
    <property type="entry name" value="PTPc"/>
    <property type="match status" value="2"/>
</dbReference>
<dbReference type="InterPro" id="IPR013713">
    <property type="entry name" value="XPO2_central"/>
</dbReference>
<dbReference type="SMART" id="SM01057">
    <property type="entry name" value="Carb_anhydrase"/>
    <property type="match status" value="1"/>
</dbReference>
<dbReference type="Gene3D" id="3.10.200.10">
    <property type="entry name" value="Alpha carbonic anhydrase"/>
    <property type="match status" value="1"/>
</dbReference>
<comment type="subcellular location">
    <subcellularLocation>
        <location evidence="3">Cytoplasm</location>
    </subcellularLocation>
    <subcellularLocation>
        <location evidence="2">Membrane</location>
        <topology evidence="2">Single-pass type I membrane protein</topology>
    </subcellularLocation>
    <subcellularLocation>
        <location evidence="1">Nucleus</location>
    </subcellularLocation>
</comment>
<dbReference type="InterPro" id="IPR036398">
    <property type="entry name" value="CA_dom_sf"/>
</dbReference>
<comment type="subunit">
    <text evidence="25">Interacts with cftr.</text>
</comment>
<dbReference type="EMBL" id="JAUYZG010000021">
    <property type="protein sequence ID" value="KAK2874772.1"/>
    <property type="molecule type" value="Genomic_DNA"/>
</dbReference>
<feature type="compositionally biased region" description="Low complexity" evidence="26">
    <location>
        <begin position="628"/>
        <end position="651"/>
    </location>
</feature>
<evidence type="ECO:0000256" key="3">
    <source>
        <dbReference type="ARBA" id="ARBA00004496"/>
    </source>
</evidence>
<evidence type="ECO:0000256" key="2">
    <source>
        <dbReference type="ARBA" id="ARBA00004479"/>
    </source>
</evidence>
<dbReference type="InterPro" id="IPR016130">
    <property type="entry name" value="Tyr_Pase_AS"/>
</dbReference>
<dbReference type="Pfam" id="PF00194">
    <property type="entry name" value="Carb_anhydrase"/>
    <property type="match status" value="1"/>
</dbReference>
<evidence type="ECO:0000256" key="18">
    <source>
        <dbReference type="ARBA" id="ARBA00023157"/>
    </source>
</evidence>
<proteinExistence type="inferred from homology"/>
<evidence type="ECO:0000256" key="21">
    <source>
        <dbReference type="ARBA" id="ARBA00030693"/>
    </source>
</evidence>
<evidence type="ECO:0000256" key="10">
    <source>
        <dbReference type="ARBA" id="ARBA00022692"/>
    </source>
</evidence>
<feature type="domain" description="Tyrosine specific protein phosphatases" evidence="29">
    <location>
        <begin position="1379"/>
        <end position="1453"/>
    </location>
</feature>
<evidence type="ECO:0000256" key="13">
    <source>
        <dbReference type="ARBA" id="ARBA00022801"/>
    </source>
</evidence>
<protein>
    <recommendedName>
        <fullName evidence="7">Exportin-2</fullName>
        <ecNumber evidence="6">3.1.3.48</ecNumber>
    </recommendedName>
    <alternativeName>
        <fullName evidence="22">Chromosome segregation 1-like protein</fullName>
    </alternativeName>
    <alternativeName>
        <fullName evidence="21">Importin-alpha re-exporter</fullName>
    </alternativeName>
</protein>
<dbReference type="PROSITE" id="PS00383">
    <property type="entry name" value="TYR_PHOSPHATASE_1"/>
    <property type="match status" value="1"/>
</dbReference>
<dbReference type="Proteomes" id="UP001187343">
    <property type="component" value="Unassembled WGS sequence"/>
</dbReference>
<feature type="domain" description="Tyrosine specific protein phosphatases" evidence="29">
    <location>
        <begin position="1088"/>
        <end position="1162"/>
    </location>
</feature>
<keyword evidence="14" id="KW-0904">Protein phosphatase</keyword>
<dbReference type="InterPro" id="IPR001148">
    <property type="entry name" value="CA_dom"/>
</dbReference>
<dbReference type="EC" id="3.1.3.48" evidence="6"/>
<dbReference type="Pfam" id="PF03810">
    <property type="entry name" value="IBN_N"/>
    <property type="match status" value="1"/>
</dbReference>
<dbReference type="SUPFAM" id="SSF48371">
    <property type="entry name" value="ARM repeat"/>
    <property type="match status" value="1"/>
</dbReference>
<dbReference type="PRINTS" id="PR00700">
    <property type="entry name" value="PRTYPHPHTASE"/>
</dbReference>
<feature type="compositionally biased region" description="Basic and acidic residues" evidence="26">
    <location>
        <begin position="746"/>
        <end position="756"/>
    </location>
</feature>
<dbReference type="Gene3D" id="1.25.10.10">
    <property type="entry name" value="Leucine-rich Repeat Variant"/>
    <property type="match status" value="1"/>
</dbReference>
<feature type="transmembrane region" description="Helical" evidence="27">
    <location>
        <begin position="818"/>
        <end position="843"/>
    </location>
</feature>
<dbReference type="CDD" id="cd00063">
    <property type="entry name" value="FN3"/>
    <property type="match status" value="1"/>
</dbReference>
<evidence type="ECO:0000256" key="14">
    <source>
        <dbReference type="ARBA" id="ARBA00022912"/>
    </source>
</evidence>
<evidence type="ECO:0000256" key="11">
    <source>
        <dbReference type="ARBA" id="ARBA00022729"/>
    </source>
</evidence>
<keyword evidence="10 27" id="KW-0812">Transmembrane</keyword>
<dbReference type="InterPro" id="IPR003595">
    <property type="entry name" value="Tyr_Pase_cat"/>
</dbReference>
<dbReference type="InterPro" id="IPR000387">
    <property type="entry name" value="Tyr_Pase_dom"/>
</dbReference>
<evidence type="ECO:0000256" key="26">
    <source>
        <dbReference type="SAM" id="MobiDB-lite"/>
    </source>
</evidence>
<comment type="similarity">
    <text evidence="4">Belongs to the protein-tyrosine phosphatase family. Receptor class 5 subfamily.</text>
</comment>
<evidence type="ECO:0000256" key="22">
    <source>
        <dbReference type="ARBA" id="ARBA00032265"/>
    </source>
</evidence>
<evidence type="ECO:0000256" key="16">
    <source>
        <dbReference type="ARBA" id="ARBA00022989"/>
    </source>
</evidence>
<evidence type="ECO:0000256" key="1">
    <source>
        <dbReference type="ARBA" id="ARBA00004123"/>
    </source>
</evidence>
<dbReference type="SUPFAM" id="SSF49265">
    <property type="entry name" value="Fibronectin type III"/>
    <property type="match status" value="1"/>
</dbReference>
<evidence type="ECO:0000256" key="12">
    <source>
        <dbReference type="ARBA" id="ARBA00022737"/>
    </source>
</evidence>
<feature type="region of interest" description="Disordered" evidence="26">
    <location>
        <begin position="617"/>
        <end position="793"/>
    </location>
</feature>
<evidence type="ECO:0000256" key="8">
    <source>
        <dbReference type="ARBA" id="ARBA00022448"/>
    </source>
</evidence>
<dbReference type="GO" id="GO:0006886">
    <property type="term" value="P:intracellular protein transport"/>
    <property type="evidence" value="ECO:0007669"/>
    <property type="project" value="InterPro"/>
</dbReference>
<dbReference type="FunFam" id="3.90.190.10:FF:000016">
    <property type="entry name" value="receptor-type tyrosine-protein phosphatase gamma isoform X1"/>
    <property type="match status" value="1"/>
</dbReference>
<evidence type="ECO:0000256" key="4">
    <source>
        <dbReference type="ARBA" id="ARBA00006246"/>
    </source>
</evidence>
<keyword evidence="15" id="KW-0653">Protein transport</keyword>
<evidence type="ECO:0000256" key="15">
    <source>
        <dbReference type="ARBA" id="ARBA00022927"/>
    </source>
</evidence>
<dbReference type="PANTHER" id="PTHR19134">
    <property type="entry name" value="RECEPTOR-TYPE TYROSINE-PROTEIN PHOSPHATASE"/>
    <property type="match status" value="1"/>
</dbReference>
<evidence type="ECO:0000256" key="24">
    <source>
        <dbReference type="ARBA" id="ARBA00056690"/>
    </source>
</evidence>
<keyword evidence="19" id="KW-0325">Glycoprotein</keyword>
<keyword evidence="17 27" id="KW-0472">Membrane</keyword>
<dbReference type="CDD" id="cd03122">
    <property type="entry name" value="alpha_CARP_receptor_like"/>
    <property type="match status" value="1"/>
</dbReference>
<keyword evidence="18" id="KW-1015">Disulfide bond</keyword>
<evidence type="ECO:0000256" key="17">
    <source>
        <dbReference type="ARBA" id="ARBA00023136"/>
    </source>
</evidence>
<dbReference type="PROSITE" id="PS50055">
    <property type="entry name" value="TYR_PHOSPHATASE_PTP"/>
    <property type="match status" value="2"/>
</dbReference>
<evidence type="ECO:0000313" key="33">
    <source>
        <dbReference type="EMBL" id="KAK2874772.1"/>
    </source>
</evidence>
<evidence type="ECO:0000256" key="20">
    <source>
        <dbReference type="ARBA" id="ARBA00023242"/>
    </source>
</evidence>
<dbReference type="CDD" id="cd17667">
    <property type="entry name" value="R-PTPc-G-1"/>
    <property type="match status" value="1"/>
</dbReference>
<comment type="catalytic activity">
    <reaction evidence="23">
        <text>O-phospho-L-tyrosyl-[protein] + H2O = L-tyrosyl-[protein] + phosphate</text>
        <dbReference type="Rhea" id="RHEA:10684"/>
        <dbReference type="Rhea" id="RHEA-COMP:10136"/>
        <dbReference type="Rhea" id="RHEA-COMP:20101"/>
        <dbReference type="ChEBI" id="CHEBI:15377"/>
        <dbReference type="ChEBI" id="CHEBI:43474"/>
        <dbReference type="ChEBI" id="CHEBI:46858"/>
        <dbReference type="ChEBI" id="CHEBI:61978"/>
        <dbReference type="EC" id="3.1.3.48"/>
    </reaction>
</comment>
<dbReference type="PROSITE" id="PS50056">
    <property type="entry name" value="TYR_PHOSPHATASE_2"/>
    <property type="match status" value="2"/>
</dbReference>
<dbReference type="PROSITE" id="PS50853">
    <property type="entry name" value="FN3"/>
    <property type="match status" value="1"/>
</dbReference>
<dbReference type="InterPro" id="IPR050348">
    <property type="entry name" value="Protein-Tyr_Phosphatase"/>
</dbReference>
<dbReference type="GO" id="GO:0004725">
    <property type="term" value="F:protein tyrosine phosphatase activity"/>
    <property type="evidence" value="ECO:0007669"/>
    <property type="project" value="UniProtKB-EC"/>
</dbReference>
<dbReference type="InterPro" id="IPR041887">
    <property type="entry name" value="Alpha_CARP_receptor-type"/>
</dbReference>
<gene>
    <name evidence="33" type="ORF">Q8A67_021925</name>
</gene>
<dbReference type="GO" id="GO:0031267">
    <property type="term" value="F:small GTPase binding"/>
    <property type="evidence" value="ECO:0007669"/>
    <property type="project" value="InterPro"/>
</dbReference>
<evidence type="ECO:0000256" key="6">
    <source>
        <dbReference type="ARBA" id="ARBA00013064"/>
    </source>
</evidence>
<keyword evidence="8" id="KW-0813">Transport</keyword>
<dbReference type="Pfam" id="PF03378">
    <property type="entry name" value="CAS_CSE1"/>
    <property type="match status" value="1"/>
</dbReference>
<accession>A0AA88PAW2</accession>
<dbReference type="SUPFAM" id="SSF51069">
    <property type="entry name" value="Carbonic anhydrase"/>
    <property type="match status" value="1"/>
</dbReference>
<comment type="similarity">
    <text evidence="5">Belongs to the XPO2/CSE1 family.</text>
</comment>
<dbReference type="InterPro" id="IPR011989">
    <property type="entry name" value="ARM-like"/>
</dbReference>
<dbReference type="CDD" id="cd17670">
    <property type="entry name" value="R-PTP-G-2"/>
    <property type="match status" value="1"/>
</dbReference>